<gene>
    <name evidence="1" type="ORF">HG263_02805</name>
</gene>
<evidence type="ECO:0000313" key="2">
    <source>
        <dbReference type="Proteomes" id="UP000586305"/>
    </source>
</evidence>
<comment type="caution">
    <text evidence="1">The sequence shown here is derived from an EMBL/GenBank/DDBJ whole genome shotgun (WGS) entry which is preliminary data.</text>
</comment>
<organism evidence="1 2">
    <name type="scientific">Pseudoalteromonas caenipelagi</name>
    <dbReference type="NCBI Taxonomy" id="2726988"/>
    <lineage>
        <taxon>Bacteria</taxon>
        <taxon>Pseudomonadati</taxon>
        <taxon>Pseudomonadota</taxon>
        <taxon>Gammaproteobacteria</taxon>
        <taxon>Alteromonadales</taxon>
        <taxon>Pseudoalteromonadaceae</taxon>
        <taxon>Pseudoalteromonas</taxon>
    </lineage>
</organism>
<protein>
    <submittedName>
        <fullName evidence="1">Phage tail protein</fullName>
    </submittedName>
</protein>
<dbReference type="SUPFAM" id="SSF69279">
    <property type="entry name" value="Phage tail proteins"/>
    <property type="match status" value="1"/>
</dbReference>
<dbReference type="RefSeq" id="WP_171624548.1">
    <property type="nucleotide sequence ID" value="NZ_JABBPG010000001.1"/>
</dbReference>
<evidence type="ECO:0000313" key="1">
    <source>
        <dbReference type="EMBL" id="NOU49477.1"/>
    </source>
</evidence>
<dbReference type="AlphaFoldDB" id="A0A849VCI1"/>
<sequence length="347" mass="38725">MDSSTTNIQPQFSIKTNGKEVAKRLVDRIVDVRVCLKTGLMSDSCYVRFDNLEPAPIQVSKPTDTVEIAMGYKEGNEDKTATLQPLGIFEVGETSLRGPHRSMELFGNKLFWHTTLKTPKQRSWPEDPKKPKKLGELVSDIAGEHGLDPKVGDAFKNIELPHIEQNESDAQLLSMLAEQFDAIVKIAYDKLIFMARGTGKSLSGKSLTEVEVSNFKILNWQYEQGAYRQIGEVTAFYYDLETATRTPVKEGKGSPAMVLPYVYADEATAKRAAKAKHNRQKRATKTLALSMIGDAQIVAGAVINVVDKSSTEKNKVEQILGKWFVSEVEHQINYQGFRSHLLCEQLA</sequence>
<name>A0A849VCI1_9GAMM</name>
<dbReference type="Proteomes" id="UP000586305">
    <property type="component" value="Unassembled WGS sequence"/>
</dbReference>
<proteinExistence type="predicted"/>
<dbReference type="EMBL" id="JABBPG010000001">
    <property type="protein sequence ID" value="NOU49477.1"/>
    <property type="molecule type" value="Genomic_DNA"/>
</dbReference>
<keyword evidence="2" id="KW-1185">Reference proteome</keyword>
<reference evidence="1 2" key="1">
    <citation type="submission" date="2020-04" db="EMBL/GenBank/DDBJ databases">
        <title>Pseudoalteromonas caenipelagi sp. nov., isolated from a tidal flat.</title>
        <authorList>
            <person name="Park S."/>
            <person name="Yoon J.-H."/>
        </authorList>
    </citation>
    <scope>NUCLEOTIDE SEQUENCE [LARGE SCALE GENOMIC DNA]</scope>
    <source>
        <strain evidence="1 2">JBTF-M23</strain>
    </source>
</reference>
<accession>A0A849VCI1</accession>